<dbReference type="CDD" id="cd04301">
    <property type="entry name" value="NAT_SF"/>
    <property type="match status" value="1"/>
</dbReference>
<accession>A0A4Z0WJ15</accession>
<evidence type="ECO:0000256" key="2">
    <source>
        <dbReference type="ARBA" id="ARBA00023315"/>
    </source>
</evidence>
<dbReference type="PANTHER" id="PTHR43877">
    <property type="entry name" value="AMINOALKYLPHOSPHONATE N-ACETYLTRANSFERASE-RELATED-RELATED"/>
    <property type="match status" value="1"/>
</dbReference>
<feature type="domain" description="N-acetyltransferase" evidence="3">
    <location>
        <begin position="13"/>
        <end position="159"/>
    </location>
</feature>
<sequence length="170" mass="18955">MMESYHIELAEADQIACLQAIELAAAQRFPEPLLPASVREQVSSRQELMDARRRGQLWVAAGAGRQPVGFAMASVADDMAFLMEVDVHPDHQGRGLGRALVNTVVGWASGLALSGVVLTTFQNVPWNAPFYEKLGFRMLTENEMPEWLRQKLEEERTLGLKERVAMKLSC</sequence>
<organism evidence="4 5">
    <name type="scientific">Natronospirillum operosum</name>
    <dbReference type="NCBI Taxonomy" id="2759953"/>
    <lineage>
        <taxon>Bacteria</taxon>
        <taxon>Pseudomonadati</taxon>
        <taxon>Pseudomonadota</taxon>
        <taxon>Gammaproteobacteria</taxon>
        <taxon>Oceanospirillales</taxon>
        <taxon>Natronospirillaceae</taxon>
        <taxon>Natronospirillum</taxon>
    </lineage>
</organism>
<evidence type="ECO:0000313" key="5">
    <source>
        <dbReference type="Proteomes" id="UP000297475"/>
    </source>
</evidence>
<protein>
    <submittedName>
        <fullName evidence="4">N-acetyltransferase</fullName>
    </submittedName>
</protein>
<keyword evidence="1 4" id="KW-0808">Transferase</keyword>
<dbReference type="AlphaFoldDB" id="A0A4Z0WJ15"/>
<dbReference type="Pfam" id="PF00583">
    <property type="entry name" value="Acetyltransf_1"/>
    <property type="match status" value="1"/>
</dbReference>
<keyword evidence="5" id="KW-1185">Reference proteome</keyword>
<evidence type="ECO:0000313" key="4">
    <source>
        <dbReference type="EMBL" id="TGG95483.1"/>
    </source>
</evidence>
<keyword evidence="2" id="KW-0012">Acyltransferase</keyword>
<evidence type="ECO:0000256" key="1">
    <source>
        <dbReference type="ARBA" id="ARBA00022679"/>
    </source>
</evidence>
<dbReference type="InterPro" id="IPR016181">
    <property type="entry name" value="Acyl_CoA_acyltransferase"/>
</dbReference>
<proteinExistence type="predicted"/>
<dbReference type="EMBL" id="SRMF01000001">
    <property type="protein sequence ID" value="TGG95483.1"/>
    <property type="molecule type" value="Genomic_DNA"/>
</dbReference>
<dbReference type="PROSITE" id="PS51186">
    <property type="entry name" value="GNAT"/>
    <property type="match status" value="1"/>
</dbReference>
<dbReference type="InterPro" id="IPR050832">
    <property type="entry name" value="Bact_Acetyltransf"/>
</dbReference>
<dbReference type="OrthoDB" id="572496at2"/>
<evidence type="ECO:0000259" key="3">
    <source>
        <dbReference type="PROSITE" id="PS51186"/>
    </source>
</evidence>
<comment type="caution">
    <text evidence="4">The sequence shown here is derived from an EMBL/GenBank/DDBJ whole genome shotgun (WGS) entry which is preliminary data.</text>
</comment>
<dbReference type="GO" id="GO:0016747">
    <property type="term" value="F:acyltransferase activity, transferring groups other than amino-acyl groups"/>
    <property type="evidence" value="ECO:0007669"/>
    <property type="project" value="InterPro"/>
</dbReference>
<dbReference type="Proteomes" id="UP000297475">
    <property type="component" value="Unassembled WGS sequence"/>
</dbReference>
<dbReference type="InterPro" id="IPR000182">
    <property type="entry name" value="GNAT_dom"/>
</dbReference>
<dbReference type="SUPFAM" id="SSF55729">
    <property type="entry name" value="Acyl-CoA N-acyltransferases (Nat)"/>
    <property type="match status" value="1"/>
</dbReference>
<name>A0A4Z0WJ15_9GAMM</name>
<dbReference type="Gene3D" id="3.40.630.30">
    <property type="match status" value="1"/>
</dbReference>
<reference evidence="4 5" key="1">
    <citation type="submission" date="2019-04" db="EMBL/GenBank/DDBJ databases">
        <title>Natronospirillum operosus gen. nov., sp. nov., a haloalkaliphilic satellite isolated from decaying biomass of laboratory culture of cyanobacterium Geitlerinema sp. and proposal of Natronospirillaceae fam. nov. and Saccharospirillaceae fam. nov.</title>
        <authorList>
            <person name="Kevbrin V."/>
            <person name="Boltyanskaya Y."/>
            <person name="Koziaeva V."/>
            <person name="Grouzdev D.S."/>
            <person name="Park M."/>
            <person name="Cho J."/>
        </authorList>
    </citation>
    <scope>NUCLEOTIDE SEQUENCE [LARGE SCALE GENOMIC DNA]</scope>
    <source>
        <strain evidence="4 5">G-116</strain>
    </source>
</reference>
<gene>
    <name evidence="4" type="ORF">E4656_03405</name>
</gene>